<dbReference type="InterPro" id="IPR007296">
    <property type="entry name" value="DUF403"/>
</dbReference>
<feature type="domain" description="DUF403" evidence="1">
    <location>
        <begin position="515"/>
        <end position="834"/>
    </location>
</feature>
<evidence type="ECO:0000313" key="4">
    <source>
        <dbReference type="Proteomes" id="UP001500840"/>
    </source>
</evidence>
<protein>
    <submittedName>
        <fullName evidence="3">Circularly permuted type 2 ATP-grasp protein</fullName>
    </submittedName>
</protein>
<comment type="caution">
    <text evidence="3">The sequence shown here is derived from an EMBL/GenBank/DDBJ whole genome shotgun (WGS) entry which is preliminary data.</text>
</comment>
<dbReference type="RefSeq" id="WP_345327356.1">
    <property type="nucleotide sequence ID" value="NZ_BAABGA010000099.1"/>
</dbReference>
<evidence type="ECO:0000259" key="1">
    <source>
        <dbReference type="Pfam" id="PF04168"/>
    </source>
</evidence>
<reference evidence="4" key="1">
    <citation type="journal article" date="2019" name="Int. J. Syst. Evol. Microbiol.">
        <title>The Global Catalogue of Microorganisms (GCM) 10K type strain sequencing project: providing services to taxonomists for standard genome sequencing and annotation.</title>
        <authorList>
            <consortium name="The Broad Institute Genomics Platform"/>
            <consortium name="The Broad Institute Genome Sequencing Center for Infectious Disease"/>
            <person name="Wu L."/>
            <person name="Ma J."/>
        </authorList>
    </citation>
    <scope>NUCLEOTIDE SEQUENCE [LARGE SCALE GENOMIC DNA]</scope>
    <source>
        <strain evidence="4">JCM 17759</strain>
    </source>
</reference>
<keyword evidence="4" id="KW-1185">Reference proteome</keyword>
<dbReference type="PANTHER" id="PTHR34595">
    <property type="entry name" value="BLR5612 PROTEIN"/>
    <property type="match status" value="1"/>
</dbReference>
<evidence type="ECO:0000313" key="3">
    <source>
        <dbReference type="EMBL" id="GAA4468692.1"/>
    </source>
</evidence>
<sequence length="852" mass="93933">MVLTSPVASTPSLGEYAATPDRFDECKTPGGKLRPHWQPVANYLQSLGNQGMNERVATIDELVHENGTTFNVDSEEGRLVRPWRLSSIPLVIDSASWAKLEAGLAQRTLLLEAVLEDLLGEQRLVKEKIVPPDVLWANPYFQRAYHQMPSCGGKRLHITATDIARATDGTWWVTSDRTRAPSGLGYLLENRIVTTRVFPQVVRQCNTRRLASFFDSLRNHLRSLAPRMRDNPRVALLTPGHDSYREFEDAYLARYLGLTLVEGTDLAARGGQLNLKTLGGLLPIEVLWRHVSDRKCDPLELDPDSIEGVTGLLRSVREKNVAVVNSIGSVMAQTPALLPFLPAASQLLLGEPLSLPNVATYWCGGKKECDYVLSNLDSLVIRPAFVVSGVPPVAPSTLSSSARDELVAAIKDKPREFVAQQKLAHSTTPVWTDGQLEPWFLALRCFQLQTAEGVEVLPGALARVSPREQELDRSHASGHLTMDCWVSSTQPIDTETTLLPPADAKIVLKRSGDELPSRVAEHLFWLGRYAERAEAITRLLRTTIVRLAGENELRDMPEIPRLLAALAAIGQIEPGYAVTGLDGNLPRVEDMLPSSIMDRNQPRGLQATIRSIVMNASAVRDRISIDAYRIIQRIGSDTMEKTLHPGENMGRVIERLNLLITDLLAFAGVASESTTRTHAWRFLQLGRRIERADQTAELLDATLVNPVGNETSVCEGVLDALDSMMTYRSRYLNLVRPAPTIDLLVTDETNPRSLSFQLHEIAALISQLPTGAKIVGLGADEKVASRMLHLLRMADPVQLSEVSGNKNRPHLERLLEQLIRGLPSLSDAIAARYLIHTGTTQILTGVGAPELD</sequence>
<accession>A0ABP8NKD5</accession>
<name>A0ABP8NKD5_9BACT</name>
<dbReference type="InterPro" id="IPR051680">
    <property type="entry name" value="ATP-dep_Glu-Cys_Ligase-2"/>
</dbReference>
<proteinExistence type="predicted"/>
<gene>
    <name evidence="3" type="ORF">GCM10023156_60020</name>
</gene>
<dbReference type="EMBL" id="BAABGA010000099">
    <property type="protein sequence ID" value="GAA4468692.1"/>
    <property type="molecule type" value="Genomic_DNA"/>
</dbReference>
<dbReference type="Pfam" id="PF04168">
    <property type="entry name" value="Alpha-E"/>
    <property type="match status" value="1"/>
</dbReference>
<evidence type="ECO:0000259" key="2">
    <source>
        <dbReference type="Pfam" id="PF14403"/>
    </source>
</evidence>
<dbReference type="SUPFAM" id="SSF56059">
    <property type="entry name" value="Glutathione synthetase ATP-binding domain-like"/>
    <property type="match status" value="1"/>
</dbReference>
<dbReference type="InterPro" id="IPR025841">
    <property type="entry name" value="CP_ATPgrasp_2"/>
</dbReference>
<feature type="domain" description="Circularly permuted ATP-grasp type 2" evidence="2">
    <location>
        <begin position="89"/>
        <end position="465"/>
    </location>
</feature>
<dbReference type="Gene3D" id="3.30.1490.270">
    <property type="match status" value="1"/>
</dbReference>
<organism evidence="3 4">
    <name type="scientific">Novipirellula rosea</name>
    <dbReference type="NCBI Taxonomy" id="1031540"/>
    <lineage>
        <taxon>Bacteria</taxon>
        <taxon>Pseudomonadati</taxon>
        <taxon>Planctomycetota</taxon>
        <taxon>Planctomycetia</taxon>
        <taxon>Pirellulales</taxon>
        <taxon>Pirellulaceae</taxon>
        <taxon>Novipirellula</taxon>
    </lineage>
</organism>
<dbReference type="Proteomes" id="UP001500840">
    <property type="component" value="Unassembled WGS sequence"/>
</dbReference>
<dbReference type="Gene3D" id="3.40.50.11290">
    <property type="match status" value="1"/>
</dbReference>
<dbReference type="PANTHER" id="PTHR34595:SF2">
    <property type="entry name" value="BLR2978 PROTEIN"/>
    <property type="match status" value="1"/>
</dbReference>
<dbReference type="Pfam" id="PF14403">
    <property type="entry name" value="CP_ATPgrasp_2"/>
    <property type="match status" value="1"/>
</dbReference>